<feature type="domain" description="Peptidase S8/S53" evidence="8">
    <location>
        <begin position="161"/>
        <end position="416"/>
    </location>
</feature>
<dbReference type="Proteomes" id="UP000549394">
    <property type="component" value="Unassembled WGS sequence"/>
</dbReference>
<keyword evidence="6" id="KW-1133">Transmembrane helix</keyword>
<dbReference type="PRINTS" id="PR00723">
    <property type="entry name" value="SUBTILISIN"/>
</dbReference>
<dbReference type="GO" id="GO:0004252">
    <property type="term" value="F:serine-type endopeptidase activity"/>
    <property type="evidence" value="ECO:0007669"/>
    <property type="project" value="UniProtKB-UniRule"/>
</dbReference>
<dbReference type="PROSITE" id="PS00138">
    <property type="entry name" value="SUBTILASE_SER"/>
    <property type="match status" value="1"/>
</dbReference>
<evidence type="ECO:0000259" key="8">
    <source>
        <dbReference type="Pfam" id="PF00082"/>
    </source>
</evidence>
<protein>
    <submittedName>
        <fullName evidence="12">DgyrCDS2379</fullName>
    </submittedName>
</protein>
<keyword evidence="13" id="KW-1185">Reference proteome</keyword>
<evidence type="ECO:0000259" key="9">
    <source>
        <dbReference type="Pfam" id="PF23001"/>
    </source>
</evidence>
<keyword evidence="3 5" id="KW-0378">Hydrolase</keyword>
<evidence type="ECO:0000256" key="7">
    <source>
        <dbReference type="SAM" id="SignalP"/>
    </source>
</evidence>
<sequence length="964" mass="108119">MHWKLFIIGLICMIYENDADENKTQTSYDFKLFTLNNELLVTFNGFYTKSVRRQHIISALRNINEFKFGIKPHLNDLKTILSDFDVVSFDSQNLTQVQKVKNTLTRYSAIKTVTAHKKIVQSLKDTSERDAQRHPLRWTGPVGHITNVVGANELWSAGITGKGVKVAIFDTGLAAYHSHFKTNCISERTDWTSDGSLEDNVGHGTFVAGVIASSSPQCPGLAPDAKLYIYRVFTSRQISYTSWFLDAFNHAISRKIRVLNLSIGGPDFMDAPFLDKVRELTANGITMVSAIGNDGPLYGTLNNPADMPDVIGVGGVDENRKVAKFSSRGMTTWELPNGYGRVKPDVVTLGSNVRSSSLGRGCRTLSGTSVASPVVAGVVALLLSVAPQSSPIAIKQVLMETAKRTLGANIFEQGAGQVDAVQAAALLQNYKPRVTLHPPYIDLTECPYMWPYCTQPLFVGASPVIVNVTVLSGLSVTSYINSTPIWHPYTPHNGNMLEVSISYSSVLWPWSGYLVISLYASEHAVNFEGIAHGHVEVTIWREDYKSNSNITLPVRVKIIRPPPRNRRIIWSQWHQVRYPSAYVPRDDLKMKNDPLDWNADHLHTNFRDFYQQLRSAGYYIDVLTTPLNCLDAYQYGTLLLVDIEEEFWSEEVIKLRDDVVNKGLSVLIIADWYNTTVMKKVKFFDENTQQWWLPVTGGSNIPALNDLLKPFGISLSDKVLEGKFSVAGHEMYYASGTTISSFPANGRLLSVSLNDQGHDVIIGSQKVEKLLPLPISGILEAEKSTGGRIAIYGDSNCVDSSHMQIDCFWFILSLLDYTNSGVISSPLSEHFEKRDLIKRGRDPERMEGSRLREFTKTNRTILDCPRIHFASPRSLNITINEGSFRRMKLFSLPLKIKTFPKNPAVEQDTVTSMPTTVLILAFLCSISVVLFFIRFWYGRKFRRRSHRVKEANRIYFSNRVGFSA</sequence>
<dbReference type="InterPro" id="IPR050131">
    <property type="entry name" value="Peptidase_S8_subtilisin-like"/>
</dbReference>
<feature type="signal peptide" evidence="7">
    <location>
        <begin position="1"/>
        <end position="19"/>
    </location>
</feature>
<feature type="domain" description="MBTPS1 fourth" evidence="10">
    <location>
        <begin position="562"/>
        <end position="823"/>
    </location>
</feature>
<accession>A0A7I8VAC8</accession>
<dbReference type="PANTHER" id="PTHR43806:SF7">
    <property type="entry name" value="MEMBRANE-BOUND TRANSCRIPTION FACTOR SITE-1 PROTEASE"/>
    <property type="match status" value="1"/>
</dbReference>
<dbReference type="InterPro" id="IPR023828">
    <property type="entry name" value="Peptidase_S8_Ser-AS"/>
</dbReference>
<dbReference type="Gene3D" id="3.40.50.200">
    <property type="entry name" value="Peptidase S8/S53 domain"/>
    <property type="match status" value="1"/>
</dbReference>
<evidence type="ECO:0000256" key="1">
    <source>
        <dbReference type="ARBA" id="ARBA00011073"/>
    </source>
</evidence>
<proteinExistence type="inferred from homology"/>
<evidence type="ECO:0000256" key="2">
    <source>
        <dbReference type="ARBA" id="ARBA00022670"/>
    </source>
</evidence>
<dbReference type="Pfam" id="PF23094">
    <property type="entry name" value="MBTPS1_3rd"/>
    <property type="match status" value="1"/>
</dbReference>
<reference evidence="12 13" key="1">
    <citation type="submission" date="2020-08" db="EMBL/GenBank/DDBJ databases">
        <authorList>
            <person name="Hejnol A."/>
        </authorList>
    </citation>
    <scope>NUCLEOTIDE SEQUENCE [LARGE SCALE GENOMIC DNA]</scope>
</reference>
<dbReference type="InterPro" id="IPR000209">
    <property type="entry name" value="Peptidase_S8/S53_dom"/>
</dbReference>
<feature type="active site" description="Charge relay system" evidence="5">
    <location>
        <position position="203"/>
    </location>
</feature>
<evidence type="ECO:0000259" key="10">
    <source>
        <dbReference type="Pfam" id="PF23090"/>
    </source>
</evidence>
<dbReference type="AlphaFoldDB" id="A0A7I8VAC8"/>
<dbReference type="GO" id="GO:0005794">
    <property type="term" value="C:Golgi apparatus"/>
    <property type="evidence" value="ECO:0007669"/>
    <property type="project" value="TreeGrafter"/>
</dbReference>
<feature type="domain" description="MBTPS1 third" evidence="11">
    <location>
        <begin position="438"/>
        <end position="560"/>
    </location>
</feature>
<feature type="domain" description="Membrane-bound transcription factor site-1 protease-like N-terminal" evidence="9">
    <location>
        <begin position="35"/>
        <end position="117"/>
    </location>
</feature>
<dbReference type="InterPro" id="IPR015500">
    <property type="entry name" value="Peptidase_S8_subtilisin-rel"/>
</dbReference>
<feature type="active site" description="Charge relay system" evidence="5">
    <location>
        <position position="170"/>
    </location>
</feature>
<dbReference type="SUPFAM" id="SSF52743">
    <property type="entry name" value="Subtilisin-like"/>
    <property type="match status" value="1"/>
</dbReference>
<feature type="transmembrane region" description="Helical" evidence="6">
    <location>
        <begin position="917"/>
        <end position="937"/>
    </location>
</feature>
<dbReference type="InterPro" id="IPR022398">
    <property type="entry name" value="Peptidase_S8_His-AS"/>
</dbReference>
<feature type="chain" id="PRO_5029695261" evidence="7">
    <location>
        <begin position="20"/>
        <end position="964"/>
    </location>
</feature>
<dbReference type="Pfam" id="PF00082">
    <property type="entry name" value="Peptidase_S8"/>
    <property type="match status" value="1"/>
</dbReference>
<name>A0A7I8VAC8_9ANNE</name>
<dbReference type="PROSITE" id="PS51892">
    <property type="entry name" value="SUBTILASE"/>
    <property type="match status" value="1"/>
</dbReference>
<dbReference type="GO" id="GO:0006508">
    <property type="term" value="P:proteolysis"/>
    <property type="evidence" value="ECO:0007669"/>
    <property type="project" value="UniProtKB-KW"/>
</dbReference>
<comment type="caution">
    <text evidence="12">The sequence shown here is derived from an EMBL/GenBank/DDBJ whole genome shotgun (WGS) entry which is preliminary data.</text>
</comment>
<dbReference type="InterPro" id="IPR057060">
    <property type="entry name" value="MBTPS1_3rd"/>
</dbReference>
<evidence type="ECO:0000313" key="12">
    <source>
        <dbReference type="EMBL" id="CAD5113191.1"/>
    </source>
</evidence>
<keyword evidence="6" id="KW-0812">Transmembrane</keyword>
<evidence type="ECO:0000256" key="3">
    <source>
        <dbReference type="ARBA" id="ARBA00022801"/>
    </source>
</evidence>
<keyword evidence="7" id="KW-0732">Signal</keyword>
<evidence type="ECO:0000256" key="5">
    <source>
        <dbReference type="PROSITE-ProRule" id="PRU01240"/>
    </source>
</evidence>
<evidence type="ECO:0000256" key="4">
    <source>
        <dbReference type="ARBA" id="ARBA00022825"/>
    </source>
</evidence>
<keyword evidence="6" id="KW-0472">Membrane</keyword>
<dbReference type="PROSITE" id="PS00137">
    <property type="entry name" value="SUBTILASE_HIS"/>
    <property type="match status" value="1"/>
</dbReference>
<dbReference type="Pfam" id="PF23090">
    <property type="entry name" value="MBTPS1_4th"/>
    <property type="match status" value="1"/>
</dbReference>
<comment type="similarity">
    <text evidence="1 5">Belongs to the peptidase S8 family.</text>
</comment>
<keyword evidence="4 5" id="KW-0720">Serine protease</keyword>
<keyword evidence="2 5" id="KW-0645">Protease</keyword>
<dbReference type="EMBL" id="CAJFCJ010000003">
    <property type="protein sequence ID" value="CAD5113191.1"/>
    <property type="molecule type" value="Genomic_DNA"/>
</dbReference>
<dbReference type="OrthoDB" id="1740355at2759"/>
<gene>
    <name evidence="12" type="ORF">DGYR_LOCUS2224</name>
</gene>
<dbReference type="InterPro" id="IPR057032">
    <property type="entry name" value="MBTPS1_4th"/>
</dbReference>
<dbReference type="InterPro" id="IPR036852">
    <property type="entry name" value="Peptidase_S8/S53_dom_sf"/>
</dbReference>
<dbReference type="Pfam" id="PF23001">
    <property type="entry name" value="MBTP1_N"/>
    <property type="match status" value="1"/>
</dbReference>
<evidence type="ECO:0000313" key="13">
    <source>
        <dbReference type="Proteomes" id="UP000549394"/>
    </source>
</evidence>
<evidence type="ECO:0000256" key="6">
    <source>
        <dbReference type="SAM" id="Phobius"/>
    </source>
</evidence>
<feature type="active site" description="Charge relay system" evidence="5">
    <location>
        <position position="369"/>
    </location>
</feature>
<organism evidence="12 13">
    <name type="scientific">Dimorphilus gyrociliatus</name>
    <dbReference type="NCBI Taxonomy" id="2664684"/>
    <lineage>
        <taxon>Eukaryota</taxon>
        <taxon>Metazoa</taxon>
        <taxon>Spiralia</taxon>
        <taxon>Lophotrochozoa</taxon>
        <taxon>Annelida</taxon>
        <taxon>Polychaeta</taxon>
        <taxon>Polychaeta incertae sedis</taxon>
        <taxon>Dinophilidae</taxon>
        <taxon>Dimorphilus</taxon>
    </lineage>
</organism>
<evidence type="ECO:0000259" key="11">
    <source>
        <dbReference type="Pfam" id="PF23094"/>
    </source>
</evidence>
<dbReference type="PANTHER" id="PTHR43806">
    <property type="entry name" value="PEPTIDASE S8"/>
    <property type="match status" value="1"/>
</dbReference>
<dbReference type="InterPro" id="IPR055143">
    <property type="entry name" value="MBTP1_N"/>
</dbReference>